<name>A0A8H3YEH2_9TREE</name>
<feature type="transmembrane region" description="Helical" evidence="2">
    <location>
        <begin position="75"/>
        <end position="98"/>
    </location>
</feature>
<evidence type="ECO:0000256" key="2">
    <source>
        <dbReference type="SAM" id="Phobius"/>
    </source>
</evidence>
<keyword evidence="2" id="KW-1133">Transmembrane helix</keyword>
<feature type="region of interest" description="Disordered" evidence="1">
    <location>
        <begin position="105"/>
        <end position="125"/>
    </location>
</feature>
<sequence>MSLAIKPDDLDYDESNDSTDMVEDIFSKLFDPDHIEQYHGFLPGVSTLHNETTTFGSTAGTDDITALRWQYEDKVAVLALVLGSFTLCLLLSVFALLYHRRSRQGKGQRKESGDAEQVASPDSPTLTGLAVQNGNVALQPTPFDHVSKPRALPGVRLAWTKSMHSMHVKKATPSNPEKAA</sequence>
<organism evidence="3 4">
    <name type="scientific">Naganishia liquefaciens</name>
    <dbReference type="NCBI Taxonomy" id="104408"/>
    <lineage>
        <taxon>Eukaryota</taxon>
        <taxon>Fungi</taxon>
        <taxon>Dikarya</taxon>
        <taxon>Basidiomycota</taxon>
        <taxon>Agaricomycotina</taxon>
        <taxon>Tremellomycetes</taxon>
        <taxon>Filobasidiales</taxon>
        <taxon>Filobasidiaceae</taxon>
        <taxon>Naganishia</taxon>
    </lineage>
</organism>
<proteinExistence type="predicted"/>
<evidence type="ECO:0000313" key="4">
    <source>
        <dbReference type="Proteomes" id="UP000620104"/>
    </source>
</evidence>
<evidence type="ECO:0000256" key="1">
    <source>
        <dbReference type="SAM" id="MobiDB-lite"/>
    </source>
</evidence>
<keyword evidence="2" id="KW-0472">Membrane</keyword>
<dbReference type="AlphaFoldDB" id="A0A8H3YEH2"/>
<dbReference type="OrthoDB" id="10434542at2759"/>
<keyword evidence="2" id="KW-0812">Transmembrane</keyword>
<reference evidence="3" key="1">
    <citation type="submission" date="2020-07" db="EMBL/GenBank/DDBJ databases">
        <title>Draft Genome Sequence of a Deep-Sea Yeast, Naganishia (Cryptococcus) liquefaciens strain N6.</title>
        <authorList>
            <person name="Han Y.W."/>
            <person name="Kajitani R."/>
            <person name="Morimoto H."/>
            <person name="Parhat M."/>
            <person name="Tsubouchi H."/>
            <person name="Bakenova O."/>
            <person name="Ogata M."/>
            <person name="Argunhan B."/>
            <person name="Aoki R."/>
            <person name="Kajiwara S."/>
            <person name="Itoh T."/>
            <person name="Iwasaki H."/>
        </authorList>
    </citation>
    <scope>NUCLEOTIDE SEQUENCE</scope>
    <source>
        <strain evidence="3">N6</strain>
    </source>
</reference>
<evidence type="ECO:0000313" key="3">
    <source>
        <dbReference type="EMBL" id="GHJ86258.1"/>
    </source>
</evidence>
<dbReference type="Proteomes" id="UP000620104">
    <property type="component" value="Unassembled WGS sequence"/>
</dbReference>
<comment type="caution">
    <text evidence="3">The sequence shown here is derived from an EMBL/GenBank/DDBJ whole genome shotgun (WGS) entry which is preliminary data.</text>
</comment>
<dbReference type="EMBL" id="BLZA01000017">
    <property type="protein sequence ID" value="GHJ86258.1"/>
    <property type="molecule type" value="Genomic_DNA"/>
</dbReference>
<gene>
    <name evidence="3" type="ORF">NliqN6_2660</name>
</gene>
<protein>
    <submittedName>
        <fullName evidence="3">Uncharacterized protein</fullName>
    </submittedName>
</protein>
<accession>A0A8H3YEH2</accession>
<keyword evidence="4" id="KW-1185">Reference proteome</keyword>